<accession>A0A4Q9FH55</accession>
<evidence type="ECO:0000313" key="2">
    <source>
        <dbReference type="Proteomes" id="UP000291142"/>
    </source>
</evidence>
<protein>
    <recommendedName>
        <fullName evidence="3">Carboxypeptidase-like regulatory domain-containing protein</fullName>
    </recommendedName>
</protein>
<dbReference type="EMBL" id="SIRT01000001">
    <property type="protein sequence ID" value="TBN06629.1"/>
    <property type="molecule type" value="Genomic_DNA"/>
</dbReference>
<dbReference type="Proteomes" id="UP000291142">
    <property type="component" value="Unassembled WGS sequence"/>
</dbReference>
<reference evidence="1 2" key="1">
    <citation type="submission" date="2019-02" db="EMBL/GenBank/DDBJ databases">
        <title>Hyunsoonleella sp., isolated from marine sediment.</title>
        <authorList>
            <person name="Liu B.-T."/>
        </authorList>
    </citation>
    <scope>NUCLEOTIDE SEQUENCE [LARGE SCALE GENOMIC DNA]</scope>
    <source>
        <strain evidence="1 2">T58</strain>
    </source>
</reference>
<dbReference type="RefSeq" id="WP_130962616.1">
    <property type="nucleotide sequence ID" value="NZ_SIRT01000001.1"/>
</dbReference>
<dbReference type="OrthoDB" id="1422163at2"/>
<sequence length="251" mass="29334">MKHLLLLLFPLTLISQNIKGKVYDSESTVKGIKVYNVSQKRMTYTNNDGDFSISAVVNDTLLFESLFHHNKMIQLKQSDFDDVVVFELRKSVNALGEVLISNDDEEFNPLEYTQEAERAFERDMKNNLQLYMNESEYDKGVNFKKLFKSIRKLLKKKNKPKPIEFVTYDDLDSLLKHDNLFSLKLLNQDLNIPEEHAHLFLDYCEAQYWNKNLSSEANKVILLDSMVNLSKEFLKITEEFKASKDTLDLKN</sequence>
<comment type="caution">
    <text evidence="1">The sequence shown here is derived from an EMBL/GenBank/DDBJ whole genome shotgun (WGS) entry which is preliminary data.</text>
</comment>
<evidence type="ECO:0008006" key="3">
    <source>
        <dbReference type="Google" id="ProtNLM"/>
    </source>
</evidence>
<gene>
    <name evidence="1" type="ORF">EYD45_01730</name>
</gene>
<evidence type="ECO:0000313" key="1">
    <source>
        <dbReference type="EMBL" id="TBN06629.1"/>
    </source>
</evidence>
<keyword evidence="2" id="KW-1185">Reference proteome</keyword>
<proteinExistence type="predicted"/>
<name>A0A4Q9FH55_9FLAO</name>
<organism evidence="1 2">
    <name type="scientific">Hyunsoonleella flava</name>
    <dbReference type="NCBI Taxonomy" id="2527939"/>
    <lineage>
        <taxon>Bacteria</taxon>
        <taxon>Pseudomonadati</taxon>
        <taxon>Bacteroidota</taxon>
        <taxon>Flavobacteriia</taxon>
        <taxon>Flavobacteriales</taxon>
        <taxon>Flavobacteriaceae</taxon>
    </lineage>
</organism>
<dbReference type="SUPFAM" id="SSF49464">
    <property type="entry name" value="Carboxypeptidase regulatory domain-like"/>
    <property type="match status" value="1"/>
</dbReference>
<dbReference type="AlphaFoldDB" id="A0A4Q9FH55"/>
<dbReference type="InterPro" id="IPR008969">
    <property type="entry name" value="CarboxyPept-like_regulatory"/>
</dbReference>